<dbReference type="NCBIfam" id="TIGR02860">
    <property type="entry name" value="spore_IV_B"/>
    <property type="match status" value="1"/>
</dbReference>
<evidence type="ECO:0000259" key="1">
    <source>
        <dbReference type="PROSITE" id="PS51494"/>
    </source>
</evidence>
<dbReference type="RefSeq" id="WP_159435396.1">
    <property type="nucleotide sequence ID" value="NZ_FQXV01000007.1"/>
</dbReference>
<reference evidence="2 3" key="1">
    <citation type="submission" date="2016-11" db="EMBL/GenBank/DDBJ databases">
        <authorList>
            <person name="Jaros S."/>
            <person name="Januszkiewicz K."/>
            <person name="Wedrychowicz H."/>
        </authorList>
    </citation>
    <scope>NUCLEOTIDE SEQUENCE [LARGE SCALE GENOMIC DNA]</scope>
    <source>
        <strain evidence="2 3">DSM 10068</strain>
    </source>
</reference>
<protein>
    <submittedName>
        <fullName evidence="2">Stage IV sporulation protein B</fullName>
    </submittedName>
</protein>
<dbReference type="InterPro" id="IPR001478">
    <property type="entry name" value="PDZ"/>
</dbReference>
<dbReference type="InterPro" id="IPR014219">
    <property type="entry name" value="SpoIVB"/>
</dbReference>
<proteinExistence type="predicted"/>
<dbReference type="AlphaFoldDB" id="A0A1M5Y971"/>
<dbReference type="InterPro" id="IPR036034">
    <property type="entry name" value="PDZ_sf"/>
</dbReference>
<feature type="domain" description="Peptidase S55" evidence="1">
    <location>
        <begin position="121"/>
        <end position="354"/>
    </location>
</feature>
<evidence type="ECO:0000313" key="2">
    <source>
        <dbReference type="EMBL" id="SHI08384.1"/>
    </source>
</evidence>
<dbReference type="Pfam" id="PF13180">
    <property type="entry name" value="PDZ_2"/>
    <property type="match status" value="1"/>
</dbReference>
<accession>A0A1M5Y971</accession>
<dbReference type="InterPro" id="IPR009003">
    <property type="entry name" value="Peptidase_S1_PA"/>
</dbReference>
<evidence type="ECO:0000313" key="3">
    <source>
        <dbReference type="Proteomes" id="UP000183995"/>
    </source>
</evidence>
<dbReference type="SUPFAM" id="SSF50494">
    <property type="entry name" value="Trypsin-like serine proteases"/>
    <property type="match status" value="1"/>
</dbReference>
<dbReference type="Proteomes" id="UP000183995">
    <property type="component" value="Unassembled WGS sequence"/>
</dbReference>
<dbReference type="SMART" id="SM00228">
    <property type="entry name" value="PDZ"/>
    <property type="match status" value="1"/>
</dbReference>
<name>A0A1M5Y971_9FIRM</name>
<dbReference type="Gene3D" id="2.30.42.10">
    <property type="match status" value="1"/>
</dbReference>
<sequence>MESCINRKKKLIKRCVSGLLLLTFLSFGATGGLAAYEGKTLIPMGNAVGINIQSEGVMVAGVPEVLSDGQTASPARGAGLSAGDIITQIGSAHVSSTEDLKAAISKLDGSPVPIKISRGSNILNIKVTPHKCDDGHCELGLWMRDGIAGIGTLTFYDPETKTFGALGHAVNDIETGVIIPLRAGSVMRSVVTDVIQGKAGMPGQLRGTFNIDSILGTLTENSSSGIFGKMEGNDLMRGKAALPVAQASEIKTGPATILSNVSGTDVTEYKVEITRVYTGSEAVGRSMMLSVTDPALIAQTGGIVQGMSGSPIIQNGKLIGAVTHVLVNDPTRGYGISIENMLDTIGGNSKNKAA</sequence>
<dbReference type="Pfam" id="PF05580">
    <property type="entry name" value="Peptidase_S55"/>
    <property type="match status" value="1"/>
</dbReference>
<dbReference type="InterPro" id="IPR008763">
    <property type="entry name" value="Peptidase_S55"/>
</dbReference>
<dbReference type="OrthoDB" id="9765242at2"/>
<dbReference type="SUPFAM" id="SSF50156">
    <property type="entry name" value="PDZ domain-like"/>
    <property type="match status" value="1"/>
</dbReference>
<dbReference type="EMBL" id="FQXV01000007">
    <property type="protein sequence ID" value="SHI08384.1"/>
    <property type="molecule type" value="Genomic_DNA"/>
</dbReference>
<dbReference type="PROSITE" id="PS51494">
    <property type="entry name" value="SPOIVB"/>
    <property type="match status" value="1"/>
</dbReference>
<organism evidence="2 3">
    <name type="scientific">Sporobacter termitidis DSM 10068</name>
    <dbReference type="NCBI Taxonomy" id="1123282"/>
    <lineage>
        <taxon>Bacteria</taxon>
        <taxon>Bacillati</taxon>
        <taxon>Bacillota</taxon>
        <taxon>Clostridia</taxon>
        <taxon>Eubacteriales</taxon>
        <taxon>Oscillospiraceae</taxon>
        <taxon>Sporobacter</taxon>
    </lineage>
</organism>
<keyword evidence="3" id="KW-1185">Reference proteome</keyword>
<gene>
    <name evidence="2" type="ORF">SAMN02745823_02344</name>
</gene>
<dbReference type="STRING" id="1123282.SAMN02745823_02344"/>